<dbReference type="AlphaFoldDB" id="A0A4R9JGQ0"/>
<dbReference type="OrthoDB" id="312106at2"/>
<evidence type="ECO:0000256" key="1">
    <source>
        <dbReference type="SAM" id="Phobius"/>
    </source>
</evidence>
<dbReference type="RefSeq" id="WP_135579346.1">
    <property type="nucleotide sequence ID" value="NZ_RQGA01000013.1"/>
</dbReference>
<feature type="transmembrane region" description="Helical" evidence="1">
    <location>
        <begin position="808"/>
        <end position="826"/>
    </location>
</feature>
<sequence>MKPKLYFMVMLVCSLLGVLGISKINYSPNREREFNGILVKVDATGADAFKVEEIVTFPIEKSLSNIGGIDEIRSVSEVGKSNIYLKFKDSIDFRTKSIEIREKLDLVSANFPKEFHKPHILRYDPAQKPIYIASFESKTLSINDLRLYLENKIKPSLSALDGINLVEIAGGELEEIQVSCDPFKLESYKISLLDVVNKIQDLNKNFLLGHLYSNFIKLERGISLNGKYENIFDIQTTPLLVKENGKGILVKDVCNVSRKPRESSLISRINGEEKASIFIYGTSDSSIVLLSDQIKNTINSYLREDVDYFIHTDLSRDLFSRLKSSAIILFSLAIFFSIRFKFYFKTINIKFFLIIITLSINYIFFLIILFKMKVTEVSLTSFLLSLILYYLYNTHLRLKKESLVRIFFTIFTITTLSIIFIISYLDTILVKEYFEFYILFILSFLVLLIYSKDIPKKKQMTSSKWNKLTKLKTVVKEFKQKTTQKITKSKKKYLNNFYIFPASVIFLSILGFFFFLNSDFSSKLENEGFELSAVLEFPAGTSFDYSNQITKGVEEKLKKNENINDVISKVESDRSFLIIKFKENTKIQKSLLISLKKSVGNLEEAYLHFINDLEAPLLNEYAYDLSGPNLDTLENLVFEITRKLKEKEGIEDVTLRFKPSREELELIYRGDKFTHSGISISEFGEQIRTAIQGGVASKIFLENKEVDIRVRYDETFRKSVRDLNIYKVKNIFKGFVPIEQIIEIKIKKVPSKIYHKNRARVLSFAVQTDFEPKATKSLLDSVFSELNSDISYRVREYRDIENKNLRDIVLRVFFLLILASAFVFDFKREKSLSLLVSYREIFHFFPFFFLLIYFHQSSFGFYLQLGFLTGFALERSLGKAILTMRILRELFFITLMINMLVPPIFFSLALVLNTILIYLFSKRFYLQVSRRWLLENSLKSWGGVMDRIKKDIKQLPKISN</sequence>
<dbReference type="Gene3D" id="3.30.70.1440">
    <property type="entry name" value="Multidrug efflux transporter AcrB pore domain"/>
    <property type="match status" value="1"/>
</dbReference>
<feature type="transmembrane region" description="Helical" evidence="1">
    <location>
        <begin position="497"/>
        <end position="516"/>
    </location>
</feature>
<dbReference type="SUPFAM" id="SSF82714">
    <property type="entry name" value="Multidrug efflux transporter AcrB TolC docking domain, DN and DC subdomains"/>
    <property type="match status" value="2"/>
</dbReference>
<feature type="transmembrane region" description="Helical" evidence="1">
    <location>
        <begin position="326"/>
        <end position="344"/>
    </location>
</feature>
<keyword evidence="1" id="KW-1133">Transmembrane helix</keyword>
<keyword evidence="1" id="KW-0812">Transmembrane</keyword>
<dbReference type="InterPro" id="IPR027463">
    <property type="entry name" value="AcrB_DN_DC_subdom"/>
</dbReference>
<dbReference type="SUPFAM" id="SSF82693">
    <property type="entry name" value="Multidrug efflux transporter AcrB pore domain, PN1, PN2, PC1 and PC2 subdomains"/>
    <property type="match status" value="2"/>
</dbReference>
<dbReference type="GO" id="GO:0005886">
    <property type="term" value="C:plasma membrane"/>
    <property type="evidence" value="ECO:0007669"/>
    <property type="project" value="TreeGrafter"/>
</dbReference>
<feature type="transmembrane region" description="Helical" evidence="1">
    <location>
        <begin position="404"/>
        <end position="422"/>
    </location>
</feature>
<name>A0A4R9JGQ0_9LEPT</name>
<proteinExistence type="predicted"/>
<dbReference type="Gene3D" id="3.30.70.1320">
    <property type="entry name" value="Multidrug efflux transporter AcrB pore domain like"/>
    <property type="match status" value="1"/>
</dbReference>
<feature type="transmembrane region" description="Helical" evidence="1">
    <location>
        <begin position="434"/>
        <end position="450"/>
    </location>
</feature>
<keyword evidence="3" id="KW-1185">Reference proteome</keyword>
<organism evidence="2 3">
    <name type="scientific">Leptospira perdikensis</name>
    <dbReference type="NCBI Taxonomy" id="2484948"/>
    <lineage>
        <taxon>Bacteria</taxon>
        <taxon>Pseudomonadati</taxon>
        <taxon>Spirochaetota</taxon>
        <taxon>Spirochaetia</taxon>
        <taxon>Leptospirales</taxon>
        <taxon>Leptospiraceae</taxon>
        <taxon>Leptospira</taxon>
    </lineage>
</organism>
<keyword evidence="1" id="KW-0472">Membrane</keyword>
<feature type="transmembrane region" description="Helical" evidence="1">
    <location>
        <begin position="351"/>
        <end position="370"/>
    </location>
</feature>
<dbReference type="Proteomes" id="UP000298125">
    <property type="component" value="Unassembled WGS sequence"/>
</dbReference>
<dbReference type="Gene3D" id="3.30.70.1430">
    <property type="entry name" value="Multidrug efflux transporter AcrB pore domain"/>
    <property type="match status" value="2"/>
</dbReference>
<comment type="caution">
    <text evidence="2">The sequence shown here is derived from an EMBL/GenBank/DDBJ whole genome shotgun (WGS) entry which is preliminary data.</text>
</comment>
<accession>A0A4R9JGQ0</accession>
<dbReference type="Gene3D" id="1.20.1640.10">
    <property type="entry name" value="Multidrug efflux transporter AcrB transmembrane domain"/>
    <property type="match status" value="3"/>
</dbReference>
<dbReference type="PANTHER" id="PTHR32063">
    <property type="match status" value="1"/>
</dbReference>
<feature type="transmembrane region" description="Helical" evidence="1">
    <location>
        <begin position="838"/>
        <end position="855"/>
    </location>
</feature>
<dbReference type="Gene3D" id="3.30.2090.10">
    <property type="entry name" value="Multidrug efflux transporter AcrB TolC docking domain, DN and DC subdomains"/>
    <property type="match status" value="2"/>
</dbReference>
<feature type="transmembrane region" description="Helical" evidence="1">
    <location>
        <begin position="376"/>
        <end position="392"/>
    </location>
</feature>
<reference evidence="2" key="1">
    <citation type="journal article" date="2019" name="PLoS Negl. Trop. Dis.">
        <title>Revisiting the worldwide diversity of Leptospira species in the environment.</title>
        <authorList>
            <person name="Vincent A.T."/>
            <person name="Schiettekatte O."/>
            <person name="Bourhy P."/>
            <person name="Veyrier F.J."/>
            <person name="Picardeau M."/>
        </authorList>
    </citation>
    <scope>NUCLEOTIDE SEQUENCE [LARGE SCALE GENOMIC DNA]</scope>
    <source>
        <strain evidence="2">201702692</strain>
    </source>
</reference>
<dbReference type="PANTHER" id="PTHR32063:SF0">
    <property type="entry name" value="SWARMING MOTILITY PROTEIN SWRC"/>
    <property type="match status" value="1"/>
</dbReference>
<evidence type="ECO:0000313" key="2">
    <source>
        <dbReference type="EMBL" id="TGL38897.1"/>
    </source>
</evidence>
<dbReference type="Pfam" id="PF00873">
    <property type="entry name" value="ACR_tran"/>
    <property type="match status" value="2"/>
</dbReference>
<protein>
    <submittedName>
        <fullName evidence="2">Efflux RND transporter permease subunit</fullName>
    </submittedName>
</protein>
<evidence type="ECO:0000313" key="3">
    <source>
        <dbReference type="Proteomes" id="UP000298125"/>
    </source>
</evidence>
<dbReference type="EMBL" id="RQGA01000013">
    <property type="protein sequence ID" value="TGL38897.1"/>
    <property type="molecule type" value="Genomic_DNA"/>
</dbReference>
<gene>
    <name evidence="2" type="ORF">EHQ49_11010</name>
</gene>
<feature type="transmembrane region" description="Helical" evidence="1">
    <location>
        <begin position="890"/>
        <end position="920"/>
    </location>
</feature>
<dbReference type="InterPro" id="IPR001036">
    <property type="entry name" value="Acrflvin-R"/>
</dbReference>
<dbReference type="GO" id="GO:0042910">
    <property type="term" value="F:xenobiotic transmembrane transporter activity"/>
    <property type="evidence" value="ECO:0007669"/>
    <property type="project" value="TreeGrafter"/>
</dbReference>